<sequence length="263" mass="29163">MVLGLLQTISFLLYSGLFIYTWHCLANNKSLDNRLIIPYALAVLCHGYLSYQLIDGGEQQNLGLFNIFVMTTWLAMCLVGYNLIKHQAHSLLLVSLPIAAVSIAEAAFFQTASVISLSGKPLNILHILSGIAAMSILLLAALQSILVLYLDRGLRQRPAHIHPWLGSLQGMERYLTQLLTMGFILMSVSLVLVTLLPNDLKSSQALHKIVLTIASWVVLAFLMFGRYVKGWRGVFAAKWSLVGVFLLLLGYFGSKLVLEFILN</sequence>
<feature type="transmembrane region" description="Helical" evidence="1">
    <location>
        <begin position="63"/>
        <end position="84"/>
    </location>
</feature>
<feature type="transmembrane region" description="Helical" evidence="1">
    <location>
        <begin position="6"/>
        <end position="23"/>
    </location>
</feature>
<dbReference type="GO" id="GO:0020037">
    <property type="term" value="F:heme binding"/>
    <property type="evidence" value="ECO:0007669"/>
    <property type="project" value="InterPro"/>
</dbReference>
<dbReference type="GO" id="GO:0017004">
    <property type="term" value="P:cytochrome complex assembly"/>
    <property type="evidence" value="ECO:0007669"/>
    <property type="project" value="InterPro"/>
</dbReference>
<dbReference type="Proteomes" id="UP000317839">
    <property type="component" value="Unassembled WGS sequence"/>
</dbReference>
<organism evidence="3 4">
    <name type="scientific">Aliikangiella marina</name>
    <dbReference type="NCBI Taxonomy" id="1712262"/>
    <lineage>
        <taxon>Bacteria</taxon>
        <taxon>Pseudomonadati</taxon>
        <taxon>Pseudomonadota</taxon>
        <taxon>Gammaproteobacteria</taxon>
        <taxon>Oceanospirillales</taxon>
        <taxon>Pleioneaceae</taxon>
        <taxon>Aliikangiella</taxon>
    </lineage>
</organism>
<feature type="transmembrane region" description="Helical" evidence="1">
    <location>
        <begin position="124"/>
        <end position="150"/>
    </location>
</feature>
<dbReference type="InterPro" id="IPR052372">
    <property type="entry name" value="YpjD/HemX"/>
</dbReference>
<comment type="caution">
    <text evidence="3">The sequence shown here is derived from an EMBL/GenBank/DDBJ whole genome shotgun (WGS) entry which is preliminary data.</text>
</comment>
<dbReference type="PANTHER" id="PTHR38034:SF1">
    <property type="entry name" value="INNER MEMBRANE PROTEIN YPJD"/>
    <property type="match status" value="1"/>
</dbReference>
<feature type="transmembrane region" description="Helical" evidence="1">
    <location>
        <begin position="235"/>
        <end position="253"/>
    </location>
</feature>
<feature type="domain" description="Cytochrome c assembly protein" evidence="2">
    <location>
        <begin position="41"/>
        <end position="261"/>
    </location>
</feature>
<keyword evidence="1" id="KW-1133">Transmembrane helix</keyword>
<evidence type="ECO:0000259" key="2">
    <source>
        <dbReference type="Pfam" id="PF01578"/>
    </source>
</evidence>
<name>A0A545TE60_9GAMM</name>
<dbReference type="InterPro" id="IPR002541">
    <property type="entry name" value="Cyt_c_assembly"/>
</dbReference>
<reference evidence="3 4" key="1">
    <citation type="submission" date="2019-06" db="EMBL/GenBank/DDBJ databases">
        <title>Draft genome of Aliikangiella marina GYP-15.</title>
        <authorList>
            <person name="Wang G."/>
        </authorList>
    </citation>
    <scope>NUCLEOTIDE SEQUENCE [LARGE SCALE GENOMIC DNA]</scope>
    <source>
        <strain evidence="3 4">GYP-15</strain>
    </source>
</reference>
<feature type="transmembrane region" description="Helical" evidence="1">
    <location>
        <begin position="178"/>
        <end position="197"/>
    </location>
</feature>
<feature type="transmembrane region" description="Helical" evidence="1">
    <location>
        <begin position="91"/>
        <end position="112"/>
    </location>
</feature>
<dbReference type="EMBL" id="VIKR01000002">
    <property type="protein sequence ID" value="TQV75509.1"/>
    <property type="molecule type" value="Genomic_DNA"/>
</dbReference>
<gene>
    <name evidence="3" type="ORF">FLL45_11380</name>
</gene>
<feature type="transmembrane region" description="Helical" evidence="1">
    <location>
        <begin position="209"/>
        <end position="228"/>
    </location>
</feature>
<proteinExistence type="predicted"/>
<feature type="transmembrane region" description="Helical" evidence="1">
    <location>
        <begin position="35"/>
        <end position="51"/>
    </location>
</feature>
<keyword evidence="1" id="KW-0472">Membrane</keyword>
<dbReference type="PANTHER" id="PTHR38034">
    <property type="entry name" value="INNER MEMBRANE PROTEIN YPJD"/>
    <property type="match status" value="1"/>
</dbReference>
<dbReference type="Pfam" id="PF01578">
    <property type="entry name" value="Cytochrom_C_asm"/>
    <property type="match status" value="1"/>
</dbReference>
<accession>A0A545TE60</accession>
<keyword evidence="4" id="KW-1185">Reference proteome</keyword>
<evidence type="ECO:0000256" key="1">
    <source>
        <dbReference type="SAM" id="Phobius"/>
    </source>
</evidence>
<protein>
    <recommendedName>
        <fullName evidence="2">Cytochrome c assembly protein domain-containing protein</fullName>
    </recommendedName>
</protein>
<dbReference type="GO" id="GO:0005886">
    <property type="term" value="C:plasma membrane"/>
    <property type="evidence" value="ECO:0007669"/>
    <property type="project" value="TreeGrafter"/>
</dbReference>
<evidence type="ECO:0000313" key="3">
    <source>
        <dbReference type="EMBL" id="TQV75509.1"/>
    </source>
</evidence>
<dbReference type="AlphaFoldDB" id="A0A545TE60"/>
<keyword evidence="1" id="KW-0812">Transmembrane</keyword>
<dbReference type="RefSeq" id="WP_142942123.1">
    <property type="nucleotide sequence ID" value="NZ_VIKR01000002.1"/>
</dbReference>
<evidence type="ECO:0000313" key="4">
    <source>
        <dbReference type="Proteomes" id="UP000317839"/>
    </source>
</evidence>
<dbReference type="OrthoDB" id="9780793at2"/>